<dbReference type="Pfam" id="PF01061">
    <property type="entry name" value="ABC2_membrane"/>
    <property type="match status" value="1"/>
</dbReference>
<dbReference type="OrthoDB" id="74139at2157"/>
<comment type="subcellular location">
    <subcellularLocation>
        <location evidence="1">Cell inner membrane</location>
        <topology evidence="1">Multi-pass membrane protein</topology>
    </subcellularLocation>
</comment>
<evidence type="ECO:0000256" key="8">
    <source>
        <dbReference type="SAM" id="Phobius"/>
    </source>
</evidence>
<evidence type="ECO:0000313" key="11">
    <source>
        <dbReference type="Proteomes" id="UP000000663"/>
    </source>
</evidence>
<accession>Q0W7E7</accession>
<dbReference type="KEGG" id="rci:RCIX217"/>
<dbReference type="PROSITE" id="PS51012">
    <property type="entry name" value="ABC_TM2"/>
    <property type="match status" value="1"/>
</dbReference>
<keyword evidence="7 8" id="KW-0472">Membrane</keyword>
<gene>
    <name evidence="10" type="ORF">RCIX217</name>
</gene>
<keyword evidence="6 8" id="KW-1133">Transmembrane helix</keyword>
<dbReference type="STRING" id="351160.RCIX217"/>
<dbReference type="GO" id="GO:0005886">
    <property type="term" value="C:plasma membrane"/>
    <property type="evidence" value="ECO:0007669"/>
    <property type="project" value="UniProtKB-SubCell"/>
</dbReference>
<feature type="transmembrane region" description="Helical" evidence="8">
    <location>
        <begin position="175"/>
        <end position="194"/>
    </location>
</feature>
<keyword evidence="5 8" id="KW-0812">Transmembrane</keyword>
<dbReference type="GO" id="GO:0140359">
    <property type="term" value="F:ABC-type transporter activity"/>
    <property type="evidence" value="ECO:0007669"/>
    <property type="project" value="InterPro"/>
</dbReference>
<name>Q0W7E7_METAR</name>
<dbReference type="RefSeq" id="WP_012036803.1">
    <property type="nucleotide sequence ID" value="NC_009464.1"/>
</dbReference>
<reference evidence="10 11" key="1">
    <citation type="journal article" date="2006" name="Science">
        <title>Genome of rice cluster I archaea -- the key methane producers in the rice rhizosphere.</title>
        <authorList>
            <person name="Erkel C."/>
            <person name="Kube M."/>
            <person name="Reinhardt R."/>
            <person name="Liesack W."/>
        </authorList>
    </citation>
    <scope>NUCLEOTIDE SEQUENCE [LARGE SCALE GENOMIC DNA]</scope>
    <source>
        <strain evidence="11">DSM 22066 / NBRC 105507 / MRE50</strain>
    </source>
</reference>
<organism evidence="10 11">
    <name type="scientific">Methanocella arvoryzae (strain DSM 22066 / NBRC 105507 / MRE50)</name>
    <dbReference type="NCBI Taxonomy" id="351160"/>
    <lineage>
        <taxon>Archaea</taxon>
        <taxon>Methanobacteriati</taxon>
        <taxon>Methanobacteriota</taxon>
        <taxon>Stenosarchaea group</taxon>
        <taxon>Methanomicrobia</taxon>
        <taxon>Methanocellales</taxon>
        <taxon>Methanocellaceae</taxon>
        <taxon>Methanocella</taxon>
    </lineage>
</organism>
<proteinExistence type="predicted"/>
<feature type="transmembrane region" description="Helical" evidence="8">
    <location>
        <begin position="57"/>
        <end position="74"/>
    </location>
</feature>
<evidence type="ECO:0000256" key="3">
    <source>
        <dbReference type="ARBA" id="ARBA00022475"/>
    </source>
</evidence>
<dbReference type="PANTHER" id="PTHR30413">
    <property type="entry name" value="INNER MEMBRANE TRANSPORT PERMEASE"/>
    <property type="match status" value="1"/>
</dbReference>
<evidence type="ECO:0000256" key="6">
    <source>
        <dbReference type="ARBA" id="ARBA00022989"/>
    </source>
</evidence>
<sequence length="264" mass="30140">MFDIWEYRGLICKIAVTDLKLRYKNSVFGLFWSLLQPLLMFLILFFVFSTIFKDNQIQYYPLYLLLGIVSWGFLDKGTGFSLNSIVSKGNLIKKIYFPREVLVISACLTALMMSAIEFVVFGGFMVAYMCIRQTIISPGISILLFPVLLLIEFFIVLGISLGIASLNVKYRDVQWIWGVIMQAGFFATPIMYSIDIFKDSQYAWILASNPIGVLMELMRDSLIYGINNTVSLNLIWFVVLVCLIVLGAGWLIFNKIEPEFAEEV</sequence>
<feature type="transmembrane region" description="Helical" evidence="8">
    <location>
        <begin position="101"/>
        <end position="128"/>
    </location>
</feature>
<dbReference type="Proteomes" id="UP000000663">
    <property type="component" value="Chromosome"/>
</dbReference>
<feature type="transmembrane region" description="Helical" evidence="8">
    <location>
        <begin position="230"/>
        <end position="253"/>
    </location>
</feature>
<keyword evidence="3" id="KW-1003">Cell membrane</keyword>
<dbReference type="InterPro" id="IPR013525">
    <property type="entry name" value="ABC2_TM"/>
</dbReference>
<dbReference type="PANTHER" id="PTHR30413:SF8">
    <property type="entry name" value="TRANSPORT PERMEASE PROTEIN"/>
    <property type="match status" value="1"/>
</dbReference>
<keyword evidence="2" id="KW-0813">Transport</keyword>
<feature type="transmembrane region" description="Helical" evidence="8">
    <location>
        <begin position="27"/>
        <end position="51"/>
    </location>
</feature>
<evidence type="ECO:0000256" key="2">
    <source>
        <dbReference type="ARBA" id="ARBA00022448"/>
    </source>
</evidence>
<dbReference type="EMBL" id="AM114193">
    <property type="protein sequence ID" value="CAJ35696.1"/>
    <property type="molecule type" value="Genomic_DNA"/>
</dbReference>
<evidence type="ECO:0000313" key="10">
    <source>
        <dbReference type="EMBL" id="CAJ35696.1"/>
    </source>
</evidence>
<dbReference type="AlphaFoldDB" id="Q0W7E7"/>
<dbReference type="InterPro" id="IPR047817">
    <property type="entry name" value="ABC2_TM_bact-type"/>
</dbReference>
<dbReference type="GeneID" id="5143509"/>
<feature type="transmembrane region" description="Helical" evidence="8">
    <location>
        <begin position="140"/>
        <end position="163"/>
    </location>
</feature>
<evidence type="ECO:0000256" key="7">
    <source>
        <dbReference type="ARBA" id="ARBA00023136"/>
    </source>
</evidence>
<evidence type="ECO:0000256" key="4">
    <source>
        <dbReference type="ARBA" id="ARBA00022519"/>
    </source>
</evidence>
<keyword evidence="11" id="KW-1185">Reference proteome</keyword>
<evidence type="ECO:0000256" key="1">
    <source>
        <dbReference type="ARBA" id="ARBA00004429"/>
    </source>
</evidence>
<dbReference type="eggNOG" id="arCOG04339">
    <property type="taxonomic scope" value="Archaea"/>
</dbReference>
<evidence type="ECO:0000256" key="5">
    <source>
        <dbReference type="ARBA" id="ARBA00022692"/>
    </source>
</evidence>
<feature type="domain" description="ABC transmembrane type-2" evidence="9">
    <location>
        <begin position="28"/>
        <end position="256"/>
    </location>
</feature>
<keyword evidence="4" id="KW-0997">Cell inner membrane</keyword>
<evidence type="ECO:0000259" key="9">
    <source>
        <dbReference type="PROSITE" id="PS51012"/>
    </source>
</evidence>
<protein>
    <submittedName>
        <fullName evidence="10">ABC-type transport system, permease component (ABC-2 family)</fullName>
    </submittedName>
</protein>
<dbReference type="GO" id="GO:0015920">
    <property type="term" value="P:lipopolysaccharide transport"/>
    <property type="evidence" value="ECO:0007669"/>
    <property type="project" value="TreeGrafter"/>
</dbReference>